<feature type="domain" description="FAD dependent oxidoreductase" evidence="1">
    <location>
        <begin position="3"/>
        <end position="349"/>
    </location>
</feature>
<dbReference type="Gene3D" id="3.30.9.10">
    <property type="entry name" value="D-Amino Acid Oxidase, subunit A, domain 2"/>
    <property type="match status" value="1"/>
</dbReference>
<dbReference type="InterPro" id="IPR007419">
    <property type="entry name" value="BFD-like_2Fe2S-bd_dom"/>
</dbReference>
<dbReference type="RefSeq" id="WP_201275328.1">
    <property type="nucleotide sequence ID" value="NZ_JACVDA010000008.1"/>
</dbReference>
<dbReference type="Pfam" id="PF01266">
    <property type="entry name" value="DAO"/>
    <property type="match status" value="1"/>
</dbReference>
<evidence type="ECO:0000259" key="1">
    <source>
        <dbReference type="Pfam" id="PF01266"/>
    </source>
</evidence>
<dbReference type="PANTHER" id="PTHR42720:SF1">
    <property type="entry name" value="GLYCEROL 3-PHOSPHATE OXIDASE"/>
    <property type="match status" value="1"/>
</dbReference>
<evidence type="ECO:0000313" key="4">
    <source>
        <dbReference type="Proteomes" id="UP000823123"/>
    </source>
</evidence>
<name>A0ABS1C8G1_9FIRM</name>
<reference evidence="3 4" key="1">
    <citation type="submission" date="2020-09" db="EMBL/GenBank/DDBJ databases">
        <title>Parvimonas S3374 sp. nov.</title>
        <authorList>
            <person name="Buhl M."/>
        </authorList>
    </citation>
    <scope>NUCLEOTIDE SEQUENCE [LARGE SCALE GENOMIC DNA]</scope>
    <source>
        <strain evidence="3 4">S3374</strain>
    </source>
</reference>
<dbReference type="InterPro" id="IPR041854">
    <property type="entry name" value="BFD-like_2Fe2S-bd_dom_sf"/>
</dbReference>
<dbReference type="Pfam" id="PF04324">
    <property type="entry name" value="Fer2_BFD"/>
    <property type="match status" value="1"/>
</dbReference>
<sequence>MYDIIVVGCGVVGSNVAYELSKYNLKVLVLEKEIDVADGTTKANSGILHSGYDPEPGTLMAKLNVEGSKRIKELVKKLDVQYNECGSLVLAFNEDDEKTLEKLLDNGIKNGVENLKIIDKEEVEKIEPNINKTVTKALYSPGAGVIDPWELCIAMSQVAVSNGVEIKLNSEVVSITKEDDNFIVSTKDNTYTSKYVINAAGINSDKVHNMVCEKEFEIKPSKGQYFILDKSQKNLVKHVLFQCPSKVGKGVLIAPTAHNNIIIGPNAESNSEITDKSTTFEGLAEVKEKVAKTISNVPYWENINNFSGLRANSTENDFIIRESKSCKNFVDLVGIKSPGLASCAGIGLMCLDILKYIGVNFVKKENYIDNRKVIRIKHLSPEKRAEKIKENPLYGNIICRCITVSEGEIIDSLKMPLPPRTLGAVKKRTGAGMGRCLGGFCGPKILDIISRELNIPAEEVYNTNFGSYIITGKTKEEGGTNV</sequence>
<proteinExistence type="predicted"/>
<dbReference type="CDD" id="cd19946">
    <property type="entry name" value="GlpA-like_Fer2_BFD-like"/>
    <property type="match status" value="1"/>
</dbReference>
<organism evidence="3 4">
    <name type="scientific">Parvimonas parva</name>
    <dbReference type="NCBI Taxonomy" id="2769485"/>
    <lineage>
        <taxon>Bacteria</taxon>
        <taxon>Bacillati</taxon>
        <taxon>Bacillota</taxon>
        <taxon>Tissierellia</taxon>
        <taxon>Tissierellales</taxon>
        <taxon>Peptoniphilaceae</taxon>
        <taxon>Parvimonas</taxon>
    </lineage>
</organism>
<dbReference type="InterPro" id="IPR006076">
    <property type="entry name" value="FAD-dep_OxRdtase"/>
</dbReference>
<gene>
    <name evidence="3" type="ORF">IBJ83_03545</name>
</gene>
<dbReference type="InterPro" id="IPR052745">
    <property type="entry name" value="G3P_Oxidase/Oxidoreductase"/>
</dbReference>
<dbReference type="Gene3D" id="1.10.10.1100">
    <property type="entry name" value="BFD-like [2Fe-2S]-binding domain"/>
    <property type="match status" value="1"/>
</dbReference>
<dbReference type="PANTHER" id="PTHR42720">
    <property type="entry name" value="GLYCEROL-3-PHOSPHATE DEHYDROGENASE"/>
    <property type="match status" value="1"/>
</dbReference>
<dbReference type="Gene3D" id="3.50.50.60">
    <property type="entry name" value="FAD/NAD(P)-binding domain"/>
    <property type="match status" value="1"/>
</dbReference>
<evidence type="ECO:0000313" key="3">
    <source>
        <dbReference type="EMBL" id="MBK1468388.1"/>
    </source>
</evidence>
<evidence type="ECO:0000259" key="2">
    <source>
        <dbReference type="Pfam" id="PF04324"/>
    </source>
</evidence>
<protein>
    <submittedName>
        <fullName evidence="3">NAD(P)/FAD-dependent oxidoreductase</fullName>
    </submittedName>
</protein>
<accession>A0ABS1C8G1</accession>
<dbReference type="Proteomes" id="UP000823123">
    <property type="component" value="Unassembled WGS sequence"/>
</dbReference>
<keyword evidence="4" id="KW-1185">Reference proteome</keyword>
<comment type="caution">
    <text evidence="3">The sequence shown here is derived from an EMBL/GenBank/DDBJ whole genome shotgun (WGS) entry which is preliminary data.</text>
</comment>
<feature type="domain" description="BFD-like [2Fe-2S]-binding" evidence="2">
    <location>
        <begin position="397"/>
        <end position="450"/>
    </location>
</feature>
<dbReference type="EMBL" id="JACVDA010000008">
    <property type="protein sequence ID" value="MBK1468388.1"/>
    <property type="molecule type" value="Genomic_DNA"/>
</dbReference>
<dbReference type="InterPro" id="IPR036188">
    <property type="entry name" value="FAD/NAD-bd_sf"/>
</dbReference>
<dbReference type="SUPFAM" id="SSF51905">
    <property type="entry name" value="FAD/NAD(P)-binding domain"/>
    <property type="match status" value="1"/>
</dbReference>